<evidence type="ECO:0000256" key="2">
    <source>
        <dbReference type="ARBA" id="ARBA00022692"/>
    </source>
</evidence>
<reference evidence="7" key="1">
    <citation type="submission" date="2021-02" db="EMBL/GenBank/DDBJ databases">
        <authorList>
            <person name="Nowell W R."/>
        </authorList>
    </citation>
    <scope>NUCLEOTIDE SEQUENCE</scope>
</reference>
<feature type="transmembrane region" description="Helical" evidence="5">
    <location>
        <begin position="130"/>
        <end position="149"/>
    </location>
</feature>
<feature type="transmembrane region" description="Helical" evidence="5">
    <location>
        <begin position="173"/>
        <end position="196"/>
    </location>
</feature>
<dbReference type="InterPro" id="IPR017452">
    <property type="entry name" value="GPCR_Rhodpsn_7TM"/>
</dbReference>
<dbReference type="OrthoDB" id="10050021at2759"/>
<accession>A0A814UBJ0</accession>
<dbReference type="GO" id="GO:0016020">
    <property type="term" value="C:membrane"/>
    <property type="evidence" value="ECO:0007669"/>
    <property type="project" value="UniProtKB-SubCell"/>
</dbReference>
<evidence type="ECO:0000256" key="3">
    <source>
        <dbReference type="ARBA" id="ARBA00022989"/>
    </source>
</evidence>
<keyword evidence="3 5" id="KW-1133">Transmembrane helix</keyword>
<organism evidence="7 8">
    <name type="scientific">Rotaria sordida</name>
    <dbReference type="NCBI Taxonomy" id="392033"/>
    <lineage>
        <taxon>Eukaryota</taxon>
        <taxon>Metazoa</taxon>
        <taxon>Spiralia</taxon>
        <taxon>Gnathifera</taxon>
        <taxon>Rotifera</taxon>
        <taxon>Eurotatoria</taxon>
        <taxon>Bdelloidea</taxon>
        <taxon>Philodinida</taxon>
        <taxon>Philodinidae</taxon>
        <taxon>Rotaria</taxon>
    </lineage>
</organism>
<dbReference type="Gene3D" id="1.20.1070.10">
    <property type="entry name" value="Rhodopsin 7-helix transmembrane proteins"/>
    <property type="match status" value="1"/>
</dbReference>
<dbReference type="SUPFAM" id="SSF81321">
    <property type="entry name" value="Family A G protein-coupled receptor-like"/>
    <property type="match status" value="1"/>
</dbReference>
<evidence type="ECO:0000256" key="1">
    <source>
        <dbReference type="ARBA" id="ARBA00004370"/>
    </source>
</evidence>
<feature type="transmembrane region" description="Helical" evidence="5">
    <location>
        <begin position="255"/>
        <end position="278"/>
    </location>
</feature>
<proteinExistence type="predicted"/>
<feature type="transmembrane region" description="Helical" evidence="5">
    <location>
        <begin position="48"/>
        <end position="70"/>
    </location>
</feature>
<dbReference type="CDD" id="cd00637">
    <property type="entry name" value="7tm_classA_rhodopsin-like"/>
    <property type="match status" value="1"/>
</dbReference>
<evidence type="ECO:0000256" key="4">
    <source>
        <dbReference type="ARBA" id="ARBA00023136"/>
    </source>
</evidence>
<evidence type="ECO:0000256" key="5">
    <source>
        <dbReference type="SAM" id="Phobius"/>
    </source>
</evidence>
<comment type="caution">
    <text evidence="7">The sequence shown here is derived from an EMBL/GenBank/DDBJ whole genome shotgun (WGS) entry which is preliminary data.</text>
</comment>
<name>A0A814UBJ0_9BILA</name>
<feature type="transmembrane region" description="Helical" evidence="5">
    <location>
        <begin position="15"/>
        <end position="36"/>
    </location>
</feature>
<protein>
    <recommendedName>
        <fullName evidence="6">G-protein coupled receptors family 1 profile domain-containing protein</fullName>
    </recommendedName>
</protein>
<dbReference type="EMBL" id="CAJNOO010001588">
    <property type="protein sequence ID" value="CAF1174432.1"/>
    <property type="molecule type" value="Genomic_DNA"/>
</dbReference>
<evidence type="ECO:0000259" key="6">
    <source>
        <dbReference type="PROSITE" id="PS50262"/>
    </source>
</evidence>
<feature type="domain" description="G-protein coupled receptors family 1 profile" evidence="6">
    <location>
        <begin position="30"/>
        <end position="271"/>
    </location>
</feature>
<keyword evidence="4 5" id="KW-0472">Membrane</keyword>
<evidence type="ECO:0000313" key="8">
    <source>
        <dbReference type="Proteomes" id="UP000663882"/>
    </source>
</evidence>
<dbReference type="Proteomes" id="UP000663882">
    <property type="component" value="Unassembled WGS sequence"/>
</dbReference>
<sequence>MSSTPIYETLLTRSIKFWILLILQIPSIFCSIFILYHMFVSRKQRQLLANHVIIIMLIVSLLSTIIDLSITLNYLQNGIVHLSSSYFCYFWMYIDYVLYANGMLLMTWASIEHHILVFASQYFRLLHQKFYGHYIPIIICLIYPCNQIFDYQQVLYGSPCFKRTTFLLNAYDMFIHSVIPCIIIVIFSLALLIRVIRHKHRMQGQIFSQRKQYRMIIQLLSIACLYIIMNAPLFIVIGIQVFYSKIFAATERDLYLFYLYYFLTLFLPFVCLGSAHHLRRKFDFLLRIMKCHCLIRSSRVDIIHGQDNGTIVFGMTTMPRINI</sequence>
<feature type="transmembrane region" description="Helical" evidence="5">
    <location>
        <begin position="217"/>
        <end position="243"/>
    </location>
</feature>
<comment type="subcellular location">
    <subcellularLocation>
        <location evidence="1">Membrane</location>
    </subcellularLocation>
</comment>
<dbReference type="PROSITE" id="PS50262">
    <property type="entry name" value="G_PROTEIN_RECEP_F1_2"/>
    <property type="match status" value="1"/>
</dbReference>
<feature type="transmembrane region" description="Helical" evidence="5">
    <location>
        <begin position="90"/>
        <end position="109"/>
    </location>
</feature>
<gene>
    <name evidence="7" type="ORF">RFH988_LOCUS23159</name>
</gene>
<dbReference type="AlphaFoldDB" id="A0A814UBJ0"/>
<evidence type="ECO:0000313" key="7">
    <source>
        <dbReference type="EMBL" id="CAF1174432.1"/>
    </source>
</evidence>
<keyword evidence="2 5" id="KW-0812">Transmembrane</keyword>